<dbReference type="PANTHER" id="PTHR11815:SF10">
    <property type="entry name" value="SUCCINATE--COA LIGASE [GDP-FORMING] SUBUNIT BETA, MITOCHONDRIAL"/>
    <property type="match status" value="1"/>
</dbReference>
<evidence type="ECO:0000259" key="7">
    <source>
        <dbReference type="PROSITE" id="PS50975"/>
    </source>
</evidence>
<organism evidence="8 9">
    <name type="scientific">Pikeienuella piscinae</name>
    <dbReference type="NCBI Taxonomy" id="2748098"/>
    <lineage>
        <taxon>Bacteria</taxon>
        <taxon>Pseudomonadati</taxon>
        <taxon>Pseudomonadota</taxon>
        <taxon>Alphaproteobacteria</taxon>
        <taxon>Rhodobacterales</taxon>
        <taxon>Paracoccaceae</taxon>
        <taxon>Pikeienuella</taxon>
    </lineage>
</organism>
<dbReference type="Pfam" id="PF08442">
    <property type="entry name" value="ATP-grasp_2"/>
    <property type="match status" value="1"/>
</dbReference>
<dbReference type="GO" id="GO:0005524">
    <property type="term" value="F:ATP binding"/>
    <property type="evidence" value="ECO:0007669"/>
    <property type="project" value="UniProtKB-UniRule"/>
</dbReference>
<sequence>MKLTEDLTKALLRARGLPAPEGGAATSPEEATTLARDLGGAVAVKALIAAGRRGKAGLVHLTDTAEAAAEAARVMLGAEAMGQKVERVYVERRAEIAREFYLSFAFGDRTPRLVISCEGGVDIETVHAERPERVVVREIDPLRGLKPWDAIESWREAGLTGRPLAAIGRLTARLYDAFVALDAVMMEVNPLALDADGKPSLVGAMLEIDDFALHRQRGVAKDGLPEAPANPREAAVQEANRAYPGASSRYVELEGDIGLLVAGGGAGLLQHDMIVEMGGRPANHSDVSPAPGTEKMEAVLDAIFTNPRSRALLIGYNYLQMAPCDQVAKALKISVERNGVDARRFPIVLRLFGPAEKEAREIVATIPGANYLPQEATLEDGCRTVVEAARKARETVTAEASR</sequence>
<dbReference type="InterPro" id="IPR013650">
    <property type="entry name" value="ATP-grasp_succ-CoA_synth-type"/>
</dbReference>
<dbReference type="PANTHER" id="PTHR11815">
    <property type="entry name" value="SUCCINYL-COA SYNTHETASE BETA CHAIN"/>
    <property type="match status" value="1"/>
</dbReference>
<proteinExistence type="predicted"/>
<dbReference type="SUPFAM" id="SSF56059">
    <property type="entry name" value="Glutathione synthetase ATP-binding domain-like"/>
    <property type="match status" value="1"/>
</dbReference>
<dbReference type="KEGG" id="hdh:G5B40_06100"/>
<dbReference type="Proteomes" id="UP000503336">
    <property type="component" value="Chromosome"/>
</dbReference>
<dbReference type="Gene3D" id="3.30.1490.20">
    <property type="entry name" value="ATP-grasp fold, A domain"/>
    <property type="match status" value="1"/>
</dbReference>
<protein>
    <recommendedName>
        <fullName evidence="7">ATP-grasp domain-containing protein</fullName>
    </recommendedName>
</protein>
<keyword evidence="2" id="KW-0436">Ligase</keyword>
<comment type="catalytic activity">
    <reaction evidence="5">
        <text>oxaloacetate + acetyl-CoA + ADP + phosphate = citrate + ATP + CoA</text>
        <dbReference type="Rhea" id="RHEA:21160"/>
        <dbReference type="ChEBI" id="CHEBI:16452"/>
        <dbReference type="ChEBI" id="CHEBI:16947"/>
        <dbReference type="ChEBI" id="CHEBI:30616"/>
        <dbReference type="ChEBI" id="CHEBI:43474"/>
        <dbReference type="ChEBI" id="CHEBI:57287"/>
        <dbReference type="ChEBI" id="CHEBI:57288"/>
        <dbReference type="ChEBI" id="CHEBI:456216"/>
        <dbReference type="EC" id="2.3.3.8"/>
    </reaction>
</comment>
<dbReference type="InterPro" id="IPR016102">
    <property type="entry name" value="Succinyl-CoA_synth-like"/>
</dbReference>
<evidence type="ECO:0000256" key="4">
    <source>
        <dbReference type="ARBA" id="ARBA00023315"/>
    </source>
</evidence>
<dbReference type="GO" id="GO:0006104">
    <property type="term" value="P:succinyl-CoA metabolic process"/>
    <property type="evidence" value="ECO:0007669"/>
    <property type="project" value="TreeGrafter"/>
</dbReference>
<dbReference type="InterPro" id="IPR013815">
    <property type="entry name" value="ATP_grasp_subdomain_1"/>
</dbReference>
<keyword evidence="6" id="KW-0067">ATP-binding</keyword>
<dbReference type="GO" id="GO:0042709">
    <property type="term" value="C:succinate-CoA ligase complex"/>
    <property type="evidence" value="ECO:0007669"/>
    <property type="project" value="TreeGrafter"/>
</dbReference>
<feature type="domain" description="ATP-grasp" evidence="7">
    <location>
        <begin position="9"/>
        <end position="217"/>
    </location>
</feature>
<reference evidence="8 9" key="1">
    <citation type="submission" date="2020-02" db="EMBL/GenBank/DDBJ databases">
        <title>complete genome sequence of Rhodobacteraceae bacterium.</title>
        <authorList>
            <person name="Park J."/>
            <person name="Kim Y.-S."/>
            <person name="Kim K.-H."/>
        </authorList>
    </citation>
    <scope>NUCLEOTIDE SEQUENCE [LARGE SCALE GENOMIC DNA]</scope>
    <source>
        <strain evidence="8 9">RR4-56</strain>
    </source>
</reference>
<dbReference type="GO" id="GO:0006099">
    <property type="term" value="P:tricarboxylic acid cycle"/>
    <property type="evidence" value="ECO:0007669"/>
    <property type="project" value="UniProtKB-KW"/>
</dbReference>
<dbReference type="AlphaFoldDB" id="A0A7L5BTS3"/>
<keyword evidence="4" id="KW-0012">Acyltransferase</keyword>
<dbReference type="GO" id="GO:0003878">
    <property type="term" value="F:ATP citrate synthase activity"/>
    <property type="evidence" value="ECO:0007669"/>
    <property type="project" value="UniProtKB-EC"/>
</dbReference>
<dbReference type="SUPFAM" id="SSF52210">
    <property type="entry name" value="Succinyl-CoA synthetase domains"/>
    <property type="match status" value="1"/>
</dbReference>
<dbReference type="PIRSF" id="PIRSF001554">
    <property type="entry name" value="SucCS_beta"/>
    <property type="match status" value="1"/>
</dbReference>
<evidence type="ECO:0000256" key="3">
    <source>
        <dbReference type="ARBA" id="ARBA00022741"/>
    </source>
</evidence>
<name>A0A7L5BTS3_9RHOB</name>
<accession>A0A7L5BTS3</accession>
<evidence type="ECO:0000313" key="8">
    <source>
        <dbReference type="EMBL" id="QIE55065.1"/>
    </source>
</evidence>
<dbReference type="Gene3D" id="3.30.470.20">
    <property type="entry name" value="ATP-grasp fold, B domain"/>
    <property type="match status" value="1"/>
</dbReference>
<keyword evidence="1" id="KW-0816">Tricarboxylic acid cycle</keyword>
<dbReference type="Gene3D" id="3.40.50.261">
    <property type="entry name" value="Succinyl-CoA synthetase domains"/>
    <property type="match status" value="1"/>
</dbReference>
<dbReference type="InterPro" id="IPR011761">
    <property type="entry name" value="ATP-grasp"/>
</dbReference>
<keyword evidence="9" id="KW-1185">Reference proteome</keyword>
<dbReference type="GO" id="GO:0046872">
    <property type="term" value="F:metal ion binding"/>
    <property type="evidence" value="ECO:0007669"/>
    <property type="project" value="InterPro"/>
</dbReference>
<dbReference type="RefSeq" id="WP_165096341.1">
    <property type="nucleotide sequence ID" value="NZ_CP049056.1"/>
</dbReference>
<evidence type="ECO:0000256" key="1">
    <source>
        <dbReference type="ARBA" id="ARBA00022532"/>
    </source>
</evidence>
<evidence type="ECO:0000256" key="5">
    <source>
        <dbReference type="ARBA" id="ARBA00047593"/>
    </source>
</evidence>
<evidence type="ECO:0000313" key="9">
    <source>
        <dbReference type="Proteomes" id="UP000503336"/>
    </source>
</evidence>
<keyword evidence="3 6" id="KW-0547">Nucleotide-binding</keyword>
<keyword evidence="4" id="KW-0808">Transferase</keyword>
<dbReference type="InterPro" id="IPR005809">
    <property type="entry name" value="Succ_CoA_ligase-like_bsu"/>
</dbReference>
<evidence type="ECO:0000256" key="2">
    <source>
        <dbReference type="ARBA" id="ARBA00022598"/>
    </source>
</evidence>
<dbReference type="EMBL" id="CP049056">
    <property type="protein sequence ID" value="QIE55065.1"/>
    <property type="molecule type" value="Genomic_DNA"/>
</dbReference>
<dbReference type="Pfam" id="PF16114">
    <property type="entry name" value="Citrate_bind"/>
    <property type="match status" value="1"/>
</dbReference>
<gene>
    <name evidence="8" type="ORF">G5B40_06100</name>
</gene>
<dbReference type="InterPro" id="IPR032263">
    <property type="entry name" value="Citrate-bd"/>
</dbReference>
<evidence type="ECO:0000256" key="6">
    <source>
        <dbReference type="PROSITE-ProRule" id="PRU00409"/>
    </source>
</evidence>
<dbReference type="GO" id="GO:0004775">
    <property type="term" value="F:succinate-CoA ligase (ADP-forming) activity"/>
    <property type="evidence" value="ECO:0007669"/>
    <property type="project" value="TreeGrafter"/>
</dbReference>
<dbReference type="PROSITE" id="PS50975">
    <property type="entry name" value="ATP_GRASP"/>
    <property type="match status" value="1"/>
</dbReference>